<dbReference type="PANTHER" id="PTHR40465:SF1">
    <property type="entry name" value="DUF6534 DOMAIN-CONTAINING PROTEIN"/>
    <property type="match status" value="1"/>
</dbReference>
<dbReference type="InterPro" id="IPR045339">
    <property type="entry name" value="DUF6534"/>
</dbReference>
<evidence type="ECO:0000259" key="2">
    <source>
        <dbReference type="Pfam" id="PF20152"/>
    </source>
</evidence>
<feature type="transmembrane region" description="Helical" evidence="1">
    <location>
        <begin position="200"/>
        <end position="220"/>
    </location>
</feature>
<feature type="transmembrane region" description="Helical" evidence="1">
    <location>
        <begin position="12"/>
        <end position="35"/>
    </location>
</feature>
<dbReference type="AlphaFoldDB" id="A0A8H6WGN0"/>
<sequence length="343" mass="37494">MGEVDLSVTYGAMFVGVLFATFFQGVLTLQTYLYYANFPKDHIFIKLLVACVWLLDVAHLVLISQSCYHYLVQSWGDGAALLISTQELDLHLVFVGFACFVCQCFFLSRIWNFSQRNWMLTIVLGIPCLVIFILEATISGEISRIPSVSAFDQFTGEVLSVFALAAAVDLAIAIILVWYLRQGKTSFDRSSFVVDRIVQYTVATGLATSVLAVADLIVYLATPNTFIFIAMHFSMGRLYTNALLATLNSRQKLRQALEGGGANSLASRNMAHASTGPSFAFQVNGIQTGTTTTNVHFRKANLGPSDGAYGIDDNSTIARGQGGRGNRGGFLCIDFFGTWAQLS</sequence>
<evidence type="ECO:0000313" key="4">
    <source>
        <dbReference type="Proteomes" id="UP000636479"/>
    </source>
</evidence>
<evidence type="ECO:0000313" key="3">
    <source>
        <dbReference type="EMBL" id="KAF7316036.1"/>
    </source>
</evidence>
<reference evidence="3" key="1">
    <citation type="submission" date="2020-05" db="EMBL/GenBank/DDBJ databases">
        <title>Mycena genomes resolve the evolution of fungal bioluminescence.</title>
        <authorList>
            <person name="Tsai I.J."/>
        </authorList>
    </citation>
    <scope>NUCLEOTIDE SEQUENCE</scope>
    <source>
        <strain evidence="3">171206Taipei</strain>
    </source>
</reference>
<dbReference type="EMBL" id="JACAZF010000001">
    <property type="protein sequence ID" value="KAF7316036.1"/>
    <property type="molecule type" value="Genomic_DNA"/>
</dbReference>
<accession>A0A8H6WGN0</accession>
<dbReference type="OrthoDB" id="2745105at2759"/>
<evidence type="ECO:0000256" key="1">
    <source>
        <dbReference type="SAM" id="Phobius"/>
    </source>
</evidence>
<feature type="transmembrane region" description="Helical" evidence="1">
    <location>
        <begin position="118"/>
        <end position="138"/>
    </location>
</feature>
<keyword evidence="4" id="KW-1185">Reference proteome</keyword>
<name>A0A8H6WGN0_9AGAR</name>
<comment type="caution">
    <text evidence="3">The sequence shown here is derived from an EMBL/GenBank/DDBJ whole genome shotgun (WGS) entry which is preliminary data.</text>
</comment>
<dbReference type="PANTHER" id="PTHR40465">
    <property type="entry name" value="CHROMOSOME 1, WHOLE GENOME SHOTGUN SEQUENCE"/>
    <property type="match status" value="1"/>
</dbReference>
<dbReference type="RefSeq" id="XP_037226059.1">
    <property type="nucleotide sequence ID" value="XM_037358149.1"/>
</dbReference>
<feature type="transmembrane region" description="Helical" evidence="1">
    <location>
        <begin position="91"/>
        <end position="111"/>
    </location>
</feature>
<protein>
    <submittedName>
        <fullName evidence="3">ANK-REP-REGION domain-containing protein</fullName>
    </submittedName>
</protein>
<organism evidence="3 4">
    <name type="scientific">Mycena indigotica</name>
    <dbReference type="NCBI Taxonomy" id="2126181"/>
    <lineage>
        <taxon>Eukaryota</taxon>
        <taxon>Fungi</taxon>
        <taxon>Dikarya</taxon>
        <taxon>Basidiomycota</taxon>
        <taxon>Agaricomycotina</taxon>
        <taxon>Agaricomycetes</taxon>
        <taxon>Agaricomycetidae</taxon>
        <taxon>Agaricales</taxon>
        <taxon>Marasmiineae</taxon>
        <taxon>Mycenaceae</taxon>
        <taxon>Mycena</taxon>
    </lineage>
</organism>
<feature type="transmembrane region" description="Helical" evidence="1">
    <location>
        <begin position="158"/>
        <end position="180"/>
    </location>
</feature>
<keyword evidence="1" id="KW-0472">Membrane</keyword>
<dbReference type="GeneID" id="59340665"/>
<keyword evidence="1" id="KW-1133">Transmembrane helix</keyword>
<dbReference type="Pfam" id="PF20152">
    <property type="entry name" value="DUF6534"/>
    <property type="match status" value="1"/>
</dbReference>
<keyword evidence="1" id="KW-0812">Transmembrane</keyword>
<feature type="domain" description="DUF6534" evidence="2">
    <location>
        <begin position="165"/>
        <end position="251"/>
    </location>
</feature>
<dbReference type="Proteomes" id="UP000636479">
    <property type="component" value="Unassembled WGS sequence"/>
</dbReference>
<proteinExistence type="predicted"/>
<gene>
    <name evidence="3" type="ORF">MIND_00121300</name>
</gene>
<feature type="transmembrane region" description="Helical" evidence="1">
    <location>
        <begin position="47"/>
        <end position="71"/>
    </location>
</feature>